<name>A0A7J8IEY6_MOLMO</name>
<feature type="domain" description="C2H2-type" evidence="8">
    <location>
        <begin position="103"/>
        <end position="125"/>
    </location>
</feature>
<feature type="region of interest" description="Disordered" evidence="7">
    <location>
        <begin position="190"/>
        <end position="225"/>
    </location>
</feature>
<evidence type="ECO:0000256" key="2">
    <source>
        <dbReference type="ARBA" id="ARBA00022723"/>
    </source>
</evidence>
<dbReference type="GO" id="GO:0000981">
    <property type="term" value="F:DNA-binding transcription factor activity, RNA polymerase II-specific"/>
    <property type="evidence" value="ECO:0007669"/>
    <property type="project" value="TreeGrafter"/>
</dbReference>
<keyword evidence="5" id="KW-0539">Nucleus</keyword>
<dbReference type="PROSITE" id="PS00028">
    <property type="entry name" value="ZINC_FINGER_C2H2_1"/>
    <property type="match status" value="1"/>
</dbReference>
<keyword evidence="3 6" id="KW-0863">Zinc-finger</keyword>
<evidence type="ECO:0000256" key="3">
    <source>
        <dbReference type="ARBA" id="ARBA00022771"/>
    </source>
</evidence>
<dbReference type="InterPro" id="IPR013087">
    <property type="entry name" value="Znf_C2H2_type"/>
</dbReference>
<comment type="caution">
    <text evidence="9">The sequence shown here is derived from an EMBL/GenBank/DDBJ whole genome shotgun (WGS) entry which is preliminary data.</text>
</comment>
<organism evidence="9 10">
    <name type="scientific">Molossus molossus</name>
    <name type="common">Pallas' mastiff bat</name>
    <name type="synonym">Vespertilio molossus</name>
    <dbReference type="NCBI Taxonomy" id="27622"/>
    <lineage>
        <taxon>Eukaryota</taxon>
        <taxon>Metazoa</taxon>
        <taxon>Chordata</taxon>
        <taxon>Craniata</taxon>
        <taxon>Vertebrata</taxon>
        <taxon>Euteleostomi</taxon>
        <taxon>Mammalia</taxon>
        <taxon>Eutheria</taxon>
        <taxon>Laurasiatheria</taxon>
        <taxon>Chiroptera</taxon>
        <taxon>Yangochiroptera</taxon>
        <taxon>Molossidae</taxon>
        <taxon>Molossus</taxon>
    </lineage>
</organism>
<dbReference type="Proteomes" id="UP000550707">
    <property type="component" value="Unassembled WGS sequence"/>
</dbReference>
<comment type="subcellular location">
    <subcellularLocation>
        <location evidence="1">Nucleus</location>
    </subcellularLocation>
</comment>
<sequence length="302" mass="32526">MDPWQAAWLPQTVLEALKDCLAQRRGRTSKVGLRQLRGMVASSDPHITCLSPRRAPETFWMAEVAFLTGSPIPASAKPSPVPPPPPIGSAAVANFDPGTFSLMRCDFCGAGFDTRAGLSSHARAHLRDFGITNWELTVSPINILQELLATSAAERPSSPLGHEPGGMPGGYLSTRRPRFPLTVPFPPTWAEDPGSAYGDGKGREGGPMWSPDPSQEPGEMGGGQPLPFPKSVSSYSTKYVGNSTTTLPLSGCLCFTWAGPELLLDPVPHRFPNNDFNMLTELLLGARYCSKHFTNKNSYTSS</sequence>
<gene>
    <name evidence="9" type="ORF">HJG59_019580</name>
</gene>
<evidence type="ECO:0000256" key="7">
    <source>
        <dbReference type="SAM" id="MobiDB-lite"/>
    </source>
</evidence>
<dbReference type="GO" id="GO:0000978">
    <property type="term" value="F:RNA polymerase II cis-regulatory region sequence-specific DNA binding"/>
    <property type="evidence" value="ECO:0007669"/>
    <property type="project" value="TreeGrafter"/>
</dbReference>
<evidence type="ECO:0000256" key="4">
    <source>
        <dbReference type="ARBA" id="ARBA00022833"/>
    </source>
</evidence>
<dbReference type="EMBL" id="JACASF010000004">
    <property type="protein sequence ID" value="KAF6482639.1"/>
    <property type="molecule type" value="Genomic_DNA"/>
</dbReference>
<evidence type="ECO:0000313" key="10">
    <source>
        <dbReference type="Proteomes" id="UP000550707"/>
    </source>
</evidence>
<proteinExistence type="predicted"/>
<dbReference type="GO" id="GO:0008270">
    <property type="term" value="F:zinc ion binding"/>
    <property type="evidence" value="ECO:0007669"/>
    <property type="project" value="UniProtKB-KW"/>
</dbReference>
<evidence type="ECO:0000256" key="6">
    <source>
        <dbReference type="PROSITE-ProRule" id="PRU00042"/>
    </source>
</evidence>
<dbReference type="GO" id="GO:0005634">
    <property type="term" value="C:nucleus"/>
    <property type="evidence" value="ECO:0007669"/>
    <property type="project" value="UniProtKB-SubCell"/>
</dbReference>
<keyword evidence="2" id="KW-0479">Metal-binding</keyword>
<accession>A0A7J8IEY6</accession>
<evidence type="ECO:0000313" key="9">
    <source>
        <dbReference type="EMBL" id="KAF6482639.1"/>
    </source>
</evidence>
<evidence type="ECO:0000256" key="1">
    <source>
        <dbReference type="ARBA" id="ARBA00004123"/>
    </source>
</evidence>
<dbReference type="PANTHER" id="PTHR24396">
    <property type="entry name" value="ZINC FINGER PROTEIN"/>
    <property type="match status" value="1"/>
</dbReference>
<keyword evidence="10" id="KW-1185">Reference proteome</keyword>
<protein>
    <submittedName>
        <fullName evidence="9">WIZ zinc finger</fullName>
    </submittedName>
</protein>
<dbReference type="InterPro" id="IPR051643">
    <property type="entry name" value="Transcr_Reg_ZincFinger"/>
</dbReference>
<evidence type="ECO:0000259" key="8">
    <source>
        <dbReference type="PROSITE" id="PS50157"/>
    </source>
</evidence>
<evidence type="ECO:0000256" key="5">
    <source>
        <dbReference type="ARBA" id="ARBA00023242"/>
    </source>
</evidence>
<dbReference type="PROSITE" id="PS50157">
    <property type="entry name" value="ZINC_FINGER_C2H2_2"/>
    <property type="match status" value="1"/>
</dbReference>
<dbReference type="AlphaFoldDB" id="A0A7J8IEY6"/>
<dbReference type="PANTHER" id="PTHR24396:SF22">
    <property type="entry name" value="PROTEIN WIZ"/>
    <property type="match status" value="1"/>
</dbReference>
<reference evidence="9 10" key="1">
    <citation type="journal article" date="2020" name="Nature">
        <title>Six reference-quality genomes reveal evolution of bat adaptations.</title>
        <authorList>
            <person name="Jebb D."/>
            <person name="Huang Z."/>
            <person name="Pippel M."/>
            <person name="Hughes G.M."/>
            <person name="Lavrichenko K."/>
            <person name="Devanna P."/>
            <person name="Winkler S."/>
            <person name="Jermiin L.S."/>
            <person name="Skirmuntt E.C."/>
            <person name="Katzourakis A."/>
            <person name="Burkitt-Gray L."/>
            <person name="Ray D.A."/>
            <person name="Sullivan K.A.M."/>
            <person name="Roscito J.G."/>
            <person name="Kirilenko B.M."/>
            <person name="Davalos L.M."/>
            <person name="Corthals A.P."/>
            <person name="Power M.L."/>
            <person name="Jones G."/>
            <person name="Ransome R.D."/>
            <person name="Dechmann D.K.N."/>
            <person name="Locatelli A.G."/>
            <person name="Puechmaille S.J."/>
            <person name="Fedrigo O."/>
            <person name="Jarvis E.D."/>
            <person name="Hiller M."/>
            <person name="Vernes S.C."/>
            <person name="Myers E.W."/>
            <person name="Teeling E.C."/>
        </authorList>
    </citation>
    <scope>NUCLEOTIDE SEQUENCE [LARGE SCALE GENOMIC DNA]</scope>
    <source>
        <strain evidence="9">MMolMol1</strain>
        <tissue evidence="9">Muscle</tissue>
    </source>
</reference>
<keyword evidence="4" id="KW-0862">Zinc</keyword>